<evidence type="ECO:0000259" key="1">
    <source>
        <dbReference type="Pfam" id="PF13274"/>
    </source>
</evidence>
<feature type="domain" description="Antitoxin SocA-like Panacea" evidence="1">
    <location>
        <begin position="30"/>
        <end position="90"/>
    </location>
</feature>
<dbReference type="EMBL" id="JAESWB010000025">
    <property type="protein sequence ID" value="MBL4950970.1"/>
    <property type="molecule type" value="Genomic_DNA"/>
</dbReference>
<dbReference type="RefSeq" id="WP_202651859.1">
    <property type="nucleotide sequence ID" value="NZ_JAESWB010000025.1"/>
</dbReference>
<evidence type="ECO:0000313" key="2">
    <source>
        <dbReference type="EMBL" id="MBL4950970.1"/>
    </source>
</evidence>
<evidence type="ECO:0000313" key="3">
    <source>
        <dbReference type="Proteomes" id="UP000623967"/>
    </source>
</evidence>
<dbReference type="Proteomes" id="UP000623967">
    <property type="component" value="Unassembled WGS sequence"/>
</dbReference>
<protein>
    <submittedName>
        <fullName evidence="2">DUF4065 domain-containing protein</fullName>
    </submittedName>
</protein>
<dbReference type="InterPro" id="IPR025272">
    <property type="entry name" value="SocA_Panacea"/>
</dbReference>
<comment type="caution">
    <text evidence="2">The sequence shown here is derived from an EMBL/GenBank/DDBJ whole genome shotgun (WGS) entry which is preliminary data.</text>
</comment>
<dbReference type="Pfam" id="PF13274">
    <property type="entry name" value="SocA_Panacea"/>
    <property type="match status" value="1"/>
</dbReference>
<keyword evidence="3" id="KW-1185">Reference proteome</keyword>
<reference evidence="2 3" key="1">
    <citation type="submission" date="2021-01" db="EMBL/GenBank/DDBJ databases">
        <title>Genome public.</title>
        <authorList>
            <person name="Liu C."/>
            <person name="Sun Q."/>
        </authorList>
    </citation>
    <scope>NUCLEOTIDE SEQUENCE [LARGE SCALE GENOMIC DNA]</scope>
    <source>
        <strain evidence="2 3">YIM B02564</strain>
    </source>
</reference>
<name>A0ABS1TM38_9BACI</name>
<organism evidence="2 3">
    <name type="scientific">Neobacillus paridis</name>
    <dbReference type="NCBI Taxonomy" id="2803862"/>
    <lineage>
        <taxon>Bacteria</taxon>
        <taxon>Bacillati</taxon>
        <taxon>Bacillota</taxon>
        <taxon>Bacilli</taxon>
        <taxon>Bacillales</taxon>
        <taxon>Bacillaceae</taxon>
        <taxon>Neobacillus</taxon>
    </lineage>
</organism>
<accession>A0ABS1TM38</accession>
<gene>
    <name evidence="2" type="ORF">JK635_01790</name>
</gene>
<proteinExistence type="predicted"/>
<sequence length="98" mass="11764">MKHSVLFISKWFINHNKDIANHSFDGNVKLQKLLYYSKAMYYAVYGEKLFSNDIEEWENGEVVSEVFTLYRHHDLVEEAKNNFDDSQINEKIERIFLK</sequence>